<keyword evidence="2" id="KW-1185">Reference proteome</keyword>
<reference evidence="1 2" key="1">
    <citation type="journal article" date="2015" name="Int. J. Syst. Evol. Microbiol.">
        <title>Carboxylicivirga linearis sp. nov., isolated from a sea cucumber culture pond.</title>
        <authorList>
            <person name="Wang F.Q."/>
            <person name="Zhou Y.X."/>
            <person name="Lin X.Z."/>
            <person name="Chen G.J."/>
            <person name="Du Z.J."/>
        </authorList>
    </citation>
    <scope>NUCLEOTIDE SEQUENCE [LARGE SCALE GENOMIC DNA]</scope>
    <source>
        <strain evidence="1 2">FB218</strain>
    </source>
</reference>
<sequence>MHTETSHILFPDCKLIIELYRGNIEVSDILNLKKESSKDSNYHSDFSVIMDFRNANIIGGSQEIYEYSQRIQEMPKILGKRFVAVLTSKPNEVVVATLFDLFNRNLPITSKVFSTQQASIKWLSGVNSSLRSCQKHHNEIKKILENHGSLSL</sequence>
<comment type="caution">
    <text evidence="1">The sequence shown here is derived from an EMBL/GenBank/DDBJ whole genome shotgun (WGS) entry which is preliminary data.</text>
</comment>
<accession>A0ABS5JSP4</accession>
<dbReference type="EMBL" id="JAGUCO010000002">
    <property type="protein sequence ID" value="MBS2097569.1"/>
    <property type="molecule type" value="Genomic_DNA"/>
</dbReference>
<name>A0ABS5JSP4_9BACT</name>
<dbReference type="RefSeq" id="WP_212214138.1">
    <property type="nucleotide sequence ID" value="NZ_JAGUCO010000002.1"/>
</dbReference>
<proteinExistence type="predicted"/>
<evidence type="ECO:0008006" key="3">
    <source>
        <dbReference type="Google" id="ProtNLM"/>
    </source>
</evidence>
<evidence type="ECO:0000313" key="1">
    <source>
        <dbReference type="EMBL" id="MBS2097569.1"/>
    </source>
</evidence>
<organism evidence="1 2">
    <name type="scientific">Carboxylicivirga linearis</name>
    <dbReference type="NCBI Taxonomy" id="1628157"/>
    <lineage>
        <taxon>Bacteria</taxon>
        <taxon>Pseudomonadati</taxon>
        <taxon>Bacteroidota</taxon>
        <taxon>Bacteroidia</taxon>
        <taxon>Marinilabiliales</taxon>
        <taxon>Marinilabiliaceae</taxon>
        <taxon>Carboxylicivirga</taxon>
    </lineage>
</organism>
<gene>
    <name evidence="1" type="ORF">KEM10_04710</name>
</gene>
<protein>
    <recommendedName>
        <fullName evidence="3">STAS/SEC14 domain-containing protein</fullName>
    </recommendedName>
</protein>
<dbReference type="Proteomes" id="UP000708576">
    <property type="component" value="Unassembled WGS sequence"/>
</dbReference>
<evidence type="ECO:0000313" key="2">
    <source>
        <dbReference type="Proteomes" id="UP000708576"/>
    </source>
</evidence>